<dbReference type="Pfam" id="PF04245">
    <property type="entry name" value="NA37"/>
    <property type="match status" value="1"/>
</dbReference>
<evidence type="ECO:0000256" key="3">
    <source>
        <dbReference type="ARBA" id="ARBA00022490"/>
    </source>
</evidence>
<dbReference type="Proteomes" id="UP000197535">
    <property type="component" value="Unassembled WGS sequence"/>
</dbReference>
<keyword evidence="3" id="KW-0963">Cytoplasm</keyword>
<evidence type="ECO:0000256" key="1">
    <source>
        <dbReference type="ARBA" id="ARBA00004496"/>
    </source>
</evidence>
<organism evidence="4 5">
    <name type="scientific">Noviherbaspirillum denitrificans</name>
    <dbReference type="NCBI Taxonomy" id="1968433"/>
    <lineage>
        <taxon>Bacteria</taxon>
        <taxon>Pseudomonadati</taxon>
        <taxon>Pseudomonadota</taxon>
        <taxon>Betaproteobacteria</taxon>
        <taxon>Burkholderiales</taxon>
        <taxon>Oxalobacteraceae</taxon>
        <taxon>Noviherbaspirillum</taxon>
    </lineage>
</organism>
<reference evidence="4 5" key="1">
    <citation type="submission" date="2016-02" db="EMBL/GenBank/DDBJ databases">
        <authorList>
            <person name="Wen L."/>
            <person name="He K."/>
            <person name="Yang H."/>
        </authorList>
    </citation>
    <scope>NUCLEOTIDE SEQUENCE [LARGE SCALE GENOMIC DNA]</scope>
    <source>
        <strain evidence="4 5">TSA40</strain>
    </source>
</reference>
<dbReference type="GO" id="GO:0009295">
    <property type="term" value="C:nucleoid"/>
    <property type="evidence" value="ECO:0007669"/>
    <property type="project" value="InterPro"/>
</dbReference>
<dbReference type="GO" id="GO:0005737">
    <property type="term" value="C:cytoplasm"/>
    <property type="evidence" value="ECO:0007669"/>
    <property type="project" value="UniProtKB-SubCell"/>
</dbReference>
<accession>A0A254TFB7</accession>
<proteinExistence type="inferred from homology"/>
<keyword evidence="5" id="KW-1185">Reference proteome</keyword>
<evidence type="ECO:0000256" key="2">
    <source>
        <dbReference type="ARBA" id="ARBA00009035"/>
    </source>
</evidence>
<name>A0A254TFB7_9BURK</name>
<sequence>MAFEIVHSVIHGFSKEPHQPVQNVVKKVALLDNTLPAVQSLVKGIATLLGKRANNQVWGRFGDDGREGPFPERFSAYANDLTQVDDFLSLTHLAVDQLAVQAGDQPLATGGHILFSLYRDEGGSAVLLVAMIKQKSGVSLDNNYVPVGIVEVDMSKLHQAAQIRVAHFIEDQHVEEDEEEGGIDRNYLSFLSQRANGQASAYFITALGCVVGISSARATDKIFEAVDAFFQANGEIAQYRRAAKERVTEYLHQQLGSNQPASLDDICAVLNRVVRPEHVAHLESVSEFMNGPVYKIPDEFNVHKTALKKHAKVTLESERLNIKFDRAILGTTVNSEICYDKQNKTLLIRNLSDGFIEKLDSTILNG</sequence>
<evidence type="ECO:0000313" key="5">
    <source>
        <dbReference type="Proteomes" id="UP000197535"/>
    </source>
</evidence>
<comment type="subcellular location">
    <subcellularLocation>
        <location evidence="1">Cytoplasm</location>
    </subcellularLocation>
</comment>
<comment type="caution">
    <text evidence="4">The sequence shown here is derived from an EMBL/GenBank/DDBJ whole genome shotgun (WGS) entry which is preliminary data.</text>
</comment>
<dbReference type="PANTHER" id="PTHR38772:SF1">
    <property type="entry name" value="NUCLEOID-ASSOCIATED PROTEIN YEJK"/>
    <property type="match status" value="1"/>
</dbReference>
<dbReference type="RefSeq" id="WP_170942380.1">
    <property type="nucleotide sequence ID" value="NZ_LSTO01000008.1"/>
</dbReference>
<evidence type="ECO:0008006" key="6">
    <source>
        <dbReference type="Google" id="ProtNLM"/>
    </source>
</evidence>
<evidence type="ECO:0000313" key="4">
    <source>
        <dbReference type="EMBL" id="OWW18358.1"/>
    </source>
</evidence>
<comment type="similarity">
    <text evidence="2">Belongs to the YejK family.</text>
</comment>
<dbReference type="AlphaFoldDB" id="A0A254TFB7"/>
<dbReference type="InterPro" id="IPR007358">
    <property type="entry name" value="Nucleoid_associated_NdpA"/>
</dbReference>
<protein>
    <recommendedName>
        <fullName evidence="6">Nucleoid-associated protein</fullName>
    </recommendedName>
</protein>
<dbReference type="EMBL" id="LSTO01000008">
    <property type="protein sequence ID" value="OWW18358.1"/>
    <property type="molecule type" value="Genomic_DNA"/>
</dbReference>
<dbReference type="PANTHER" id="PTHR38772">
    <property type="match status" value="1"/>
</dbReference>
<gene>
    <name evidence="4" type="ORF">AYR66_01180</name>
</gene>